<proteinExistence type="predicted"/>
<accession>A0ACB8APA2</accession>
<evidence type="ECO:0000313" key="1">
    <source>
        <dbReference type="EMBL" id="KAH7915097.1"/>
    </source>
</evidence>
<dbReference type="Proteomes" id="UP000790377">
    <property type="component" value="Unassembled WGS sequence"/>
</dbReference>
<comment type="caution">
    <text evidence="1">The sequence shown here is derived from an EMBL/GenBank/DDBJ whole genome shotgun (WGS) entry which is preliminary data.</text>
</comment>
<keyword evidence="2" id="KW-1185">Reference proteome</keyword>
<protein>
    <submittedName>
        <fullName evidence="1">Uncharacterized protein</fullName>
    </submittedName>
</protein>
<sequence>MLQTLPDEILCDIINYLPIRCILLLRQVSRYLDAITHDRSIWAHAYHTSSLVRPPGPFAWQTAHMLESNLIQSARLSLNWPPNNDAKPVRSRVLNINWKSRDDLVLGRWLFAFHGGPSRPVRIVSYDLDGPDNLTTAGDSEPYSILYECHEKGCHLEDMRYVQTLLGERSGDGNHPAGFLLVAEYNDVLSLMTRTLYSVILADGMLPTLQFVLHTDTPSWPALHIGPRLLAILSPSSEPQGALFVDIETYQCYKLPESPSDGAQGLYDYAKQNIVISSSHVLLFRPYRDLLGSYIQAYAIPSRQGSGSEPLAGQSSLSPPLTLQLTHEGATMQNLGNQCTILRDSKVDRIANTVDIAVVVTLGFKVDVAVALRLHPAVYRIGLITVESPKSTISARTTSMHSLLIAHALNGSTRSVTYSRRDGIMHVVAMVLDDEDGANSHTTVDHNMRGFQELRLDDNSYIVGFDEYRGRLVVRQLYSDATTIFDFV</sequence>
<dbReference type="EMBL" id="MU267604">
    <property type="protein sequence ID" value="KAH7915097.1"/>
    <property type="molecule type" value="Genomic_DNA"/>
</dbReference>
<organism evidence="1 2">
    <name type="scientific">Hygrophoropsis aurantiaca</name>
    <dbReference type="NCBI Taxonomy" id="72124"/>
    <lineage>
        <taxon>Eukaryota</taxon>
        <taxon>Fungi</taxon>
        <taxon>Dikarya</taxon>
        <taxon>Basidiomycota</taxon>
        <taxon>Agaricomycotina</taxon>
        <taxon>Agaricomycetes</taxon>
        <taxon>Agaricomycetidae</taxon>
        <taxon>Boletales</taxon>
        <taxon>Coniophorineae</taxon>
        <taxon>Hygrophoropsidaceae</taxon>
        <taxon>Hygrophoropsis</taxon>
    </lineage>
</organism>
<name>A0ACB8APA2_9AGAM</name>
<evidence type="ECO:0000313" key="2">
    <source>
        <dbReference type="Proteomes" id="UP000790377"/>
    </source>
</evidence>
<reference evidence="1" key="1">
    <citation type="journal article" date="2021" name="New Phytol.">
        <title>Evolutionary innovations through gain and loss of genes in the ectomycorrhizal Boletales.</title>
        <authorList>
            <person name="Wu G."/>
            <person name="Miyauchi S."/>
            <person name="Morin E."/>
            <person name="Kuo A."/>
            <person name="Drula E."/>
            <person name="Varga T."/>
            <person name="Kohler A."/>
            <person name="Feng B."/>
            <person name="Cao Y."/>
            <person name="Lipzen A."/>
            <person name="Daum C."/>
            <person name="Hundley H."/>
            <person name="Pangilinan J."/>
            <person name="Johnson J."/>
            <person name="Barry K."/>
            <person name="LaButti K."/>
            <person name="Ng V."/>
            <person name="Ahrendt S."/>
            <person name="Min B."/>
            <person name="Choi I.G."/>
            <person name="Park H."/>
            <person name="Plett J.M."/>
            <person name="Magnuson J."/>
            <person name="Spatafora J.W."/>
            <person name="Nagy L.G."/>
            <person name="Henrissat B."/>
            <person name="Grigoriev I.V."/>
            <person name="Yang Z.L."/>
            <person name="Xu J."/>
            <person name="Martin F.M."/>
        </authorList>
    </citation>
    <scope>NUCLEOTIDE SEQUENCE</scope>
    <source>
        <strain evidence="1">ATCC 28755</strain>
    </source>
</reference>
<gene>
    <name evidence="1" type="ORF">BJ138DRAFT_1122900</name>
</gene>